<sequence length="152" mass="16580">MPSDAADLLQRYRAAARAPPAPGAPPDAAEAWQRIERGAGRLGAARVRDSARRGWLVEAHRDDRRGRFLVVRPAHGDNEPFRASADGYLPDSYLPVSGTDWSVLALLGAGHDGDDGREDDALRTAAFRIVDRMVVEAQHRLLMGAAEDEDED</sequence>
<dbReference type="EMBL" id="AP025591">
    <property type="protein sequence ID" value="BDG01242.1"/>
    <property type="molecule type" value="Genomic_DNA"/>
</dbReference>
<evidence type="ECO:0000313" key="3">
    <source>
        <dbReference type="Proteomes" id="UP001162891"/>
    </source>
</evidence>
<reference evidence="3" key="1">
    <citation type="journal article" date="2022" name="Int. J. Syst. Evol. Microbiol.">
        <title>Anaeromyxobacter oryzae sp. nov., Anaeromyxobacter diazotrophicus sp. nov. and Anaeromyxobacter paludicola sp. nov., isolated from paddy soils.</title>
        <authorList>
            <person name="Itoh H."/>
            <person name="Xu Z."/>
            <person name="Mise K."/>
            <person name="Masuda Y."/>
            <person name="Ushijima N."/>
            <person name="Hayakawa C."/>
            <person name="Shiratori Y."/>
            <person name="Senoo K."/>
        </authorList>
    </citation>
    <scope>NUCLEOTIDE SEQUENCE [LARGE SCALE GENOMIC DNA]</scope>
    <source>
        <strain evidence="3">Red232</strain>
    </source>
</reference>
<accession>A0ABM7WP55</accession>
<dbReference type="Proteomes" id="UP001162891">
    <property type="component" value="Chromosome"/>
</dbReference>
<dbReference type="RefSeq" id="WP_248357634.1">
    <property type="nucleotide sequence ID" value="NZ_AP025591.1"/>
</dbReference>
<evidence type="ECO:0000313" key="2">
    <source>
        <dbReference type="EMBL" id="BDG01242.1"/>
    </source>
</evidence>
<evidence type="ECO:0000256" key="1">
    <source>
        <dbReference type="SAM" id="MobiDB-lite"/>
    </source>
</evidence>
<feature type="region of interest" description="Disordered" evidence="1">
    <location>
        <begin position="1"/>
        <end position="28"/>
    </location>
</feature>
<keyword evidence="3" id="KW-1185">Reference proteome</keyword>
<organism evidence="2 3">
    <name type="scientific">Anaeromyxobacter oryzae</name>
    <dbReference type="NCBI Taxonomy" id="2918170"/>
    <lineage>
        <taxon>Bacteria</taxon>
        <taxon>Pseudomonadati</taxon>
        <taxon>Myxococcota</taxon>
        <taxon>Myxococcia</taxon>
        <taxon>Myxococcales</taxon>
        <taxon>Cystobacterineae</taxon>
        <taxon>Anaeromyxobacteraceae</taxon>
        <taxon>Anaeromyxobacter</taxon>
    </lineage>
</organism>
<name>A0ABM7WP55_9BACT</name>
<protein>
    <submittedName>
        <fullName evidence="2">Uncharacterized protein</fullName>
    </submittedName>
</protein>
<gene>
    <name evidence="2" type="ORF">AMOR_02380</name>
</gene>
<feature type="compositionally biased region" description="Low complexity" evidence="1">
    <location>
        <begin position="1"/>
        <end position="18"/>
    </location>
</feature>
<proteinExistence type="predicted"/>